<protein>
    <submittedName>
        <fullName evidence="1">Uncharacterized protein</fullName>
    </submittedName>
</protein>
<dbReference type="EMBL" id="BK014761">
    <property type="protein sequence ID" value="DAD74503.1"/>
    <property type="molecule type" value="Genomic_DNA"/>
</dbReference>
<proteinExistence type="predicted"/>
<organism evidence="1">
    <name type="scientific">Siphoviridae sp. ctPL34</name>
    <dbReference type="NCBI Taxonomy" id="2826322"/>
    <lineage>
        <taxon>Viruses</taxon>
        <taxon>Duplodnaviria</taxon>
        <taxon>Heunggongvirae</taxon>
        <taxon>Uroviricota</taxon>
        <taxon>Caudoviricetes</taxon>
    </lineage>
</organism>
<reference evidence="1" key="1">
    <citation type="journal article" date="2021" name="Proc. Natl. Acad. Sci. U.S.A.">
        <title>A Catalog of Tens of Thousands of Viruses from Human Metagenomes Reveals Hidden Associations with Chronic Diseases.</title>
        <authorList>
            <person name="Tisza M.J."/>
            <person name="Buck C.B."/>
        </authorList>
    </citation>
    <scope>NUCLEOTIDE SEQUENCE</scope>
    <source>
        <strain evidence="1">CtPL34</strain>
    </source>
</reference>
<sequence length="152" mass="17596">MGYHFTKEHSMIKQTVTAEDFDGNSHTQTLWFHLNKTDVLALQRKLPRGIEETISTLANKKREDVTDEDTWTLYDFFKLLMDSSYGRKSADGLHFEKSEEILHEFQSSIFYDECLLGLVQNEEKAIAFFNGIFPKTLIDQAKAEHPELFAAN</sequence>
<accession>A0A8S5LXC1</accession>
<dbReference type="InterPro" id="IPR057005">
    <property type="entry name" value="Phage_TAC_17"/>
</dbReference>
<name>A0A8S5LXC1_9CAUD</name>
<evidence type="ECO:0000313" key="1">
    <source>
        <dbReference type="EMBL" id="DAD74503.1"/>
    </source>
</evidence>
<dbReference type="Pfam" id="PF23803">
    <property type="entry name" value="Phage_TAC_17"/>
    <property type="match status" value="1"/>
</dbReference>